<dbReference type="Proteomes" id="UP001059380">
    <property type="component" value="Chromosome"/>
</dbReference>
<reference evidence="2" key="1">
    <citation type="submission" date="2021-04" db="EMBL/GenBank/DDBJ databases">
        <title>Phylogenetic analysis of Acidobacteriaceae.</title>
        <authorList>
            <person name="Qiu L."/>
            <person name="Zhang Q."/>
        </authorList>
    </citation>
    <scope>NUCLEOTIDE SEQUENCE</scope>
    <source>
        <strain evidence="2">DSM 25168</strain>
    </source>
</reference>
<gene>
    <name evidence="2" type="ORF">MOP44_04245</name>
</gene>
<accession>A0A9J7BW94</accession>
<evidence type="ECO:0000313" key="2">
    <source>
        <dbReference type="EMBL" id="UWZ85158.1"/>
    </source>
</evidence>
<organism evidence="2 3">
    <name type="scientific">Occallatibacter riparius</name>
    <dbReference type="NCBI Taxonomy" id="1002689"/>
    <lineage>
        <taxon>Bacteria</taxon>
        <taxon>Pseudomonadati</taxon>
        <taxon>Acidobacteriota</taxon>
        <taxon>Terriglobia</taxon>
        <taxon>Terriglobales</taxon>
        <taxon>Acidobacteriaceae</taxon>
        <taxon>Occallatibacter</taxon>
    </lineage>
</organism>
<proteinExistence type="predicted"/>
<dbReference type="KEGG" id="orp:MOP44_04245"/>
<sequence length="57" mass="6616">MVFLDEVYNPQPRKSARSARMGDVIGLGWARRKEFVDNSGRGDGDYEAHDRNRQNNY</sequence>
<feature type="region of interest" description="Disordered" evidence="1">
    <location>
        <begin position="36"/>
        <end position="57"/>
    </location>
</feature>
<keyword evidence="3" id="KW-1185">Reference proteome</keyword>
<dbReference type="AlphaFoldDB" id="A0A9J7BW94"/>
<protein>
    <submittedName>
        <fullName evidence="2">Uncharacterized protein</fullName>
    </submittedName>
</protein>
<evidence type="ECO:0000313" key="3">
    <source>
        <dbReference type="Proteomes" id="UP001059380"/>
    </source>
</evidence>
<evidence type="ECO:0000256" key="1">
    <source>
        <dbReference type="SAM" id="MobiDB-lite"/>
    </source>
</evidence>
<dbReference type="EMBL" id="CP093313">
    <property type="protein sequence ID" value="UWZ85158.1"/>
    <property type="molecule type" value="Genomic_DNA"/>
</dbReference>
<name>A0A9J7BW94_9BACT</name>
<dbReference type="RefSeq" id="WP_260794672.1">
    <property type="nucleotide sequence ID" value="NZ_CP093313.1"/>
</dbReference>